<gene>
    <name evidence="1" type="ORF">CCMP2556_LOCUS35551</name>
</gene>
<dbReference type="EMBL" id="CAXAMN010022727">
    <property type="protein sequence ID" value="CAK9072275.1"/>
    <property type="molecule type" value="Genomic_DNA"/>
</dbReference>
<comment type="caution">
    <text evidence="1">The sequence shown here is derived from an EMBL/GenBank/DDBJ whole genome shotgun (WGS) entry which is preliminary data.</text>
</comment>
<dbReference type="Proteomes" id="UP001642484">
    <property type="component" value="Unassembled WGS sequence"/>
</dbReference>
<name>A0ABP0PC58_9DINO</name>
<reference evidence="1 2" key="1">
    <citation type="submission" date="2024-02" db="EMBL/GenBank/DDBJ databases">
        <authorList>
            <person name="Chen Y."/>
            <person name="Shah S."/>
            <person name="Dougan E. K."/>
            <person name="Thang M."/>
            <person name="Chan C."/>
        </authorList>
    </citation>
    <scope>NUCLEOTIDE SEQUENCE [LARGE SCALE GENOMIC DNA]</scope>
</reference>
<sequence>MNAAVKGQLDALLKQAAEGSLSKTMQSVYSLLKDSGYMYRARVCSRFVGVHEANRDGMGVSPDHVHTLAESFHEMGFVASETRMMCLEIPAGDPDADRTRQFNVDLVTKSNNKLAPVKDELRFASISGSHSNQVLRLWYYGCDHQSMGKLSLEQLESRDKGYFNAVIQGCEWDVVSSLVQKTCPRFAELAQAAANAVGQQQRPETELQLCRKVLQLWTEEGGKAGGSGPVEYAKIAPHILKTKPPNGAVLPALYSFILKAGGGSTGHLMKQTEEYVRCYGNAGRALGVPLWEALGSDNKLQPQKNVLWRHALLKALYCHEERLVSASDVKRSLCQKELQPRVARFEAMIAKMRTIGASLGSSHGLTTHDVDMTVGAFEVESVVILLQKKPKVTHDVYEVFEHLEEAAHKVIKRLREQSGNEAVTSPWEAFVLALPAKTESAAATQASKMREFTPSGQLVSTGIIQDHGFHVGDNIFRKADKVSGEIVQMFSNNIILKGTDGCEYTLPVTELVSGEWKHEAKQQAPQEVKEPDAWRAAIEEGAMKAQVVQEIYAAVEKLPDVTKDLGVMQKPKGVIAKTEFAKHKCVLVPVTTKVELATDPDKAPAASPQCIFLDSRKTSEGKKVDLWLQAPGSYPVAFWQMKTSRKEDECNMEIYRVKGKVAHARNTVALKAQDTLILWRPDITEKAPSPLSLVSDRPAKR</sequence>
<evidence type="ECO:0000313" key="2">
    <source>
        <dbReference type="Proteomes" id="UP001642484"/>
    </source>
</evidence>
<protein>
    <recommendedName>
        <fullName evidence="3">RNA-directed RNA polymerase</fullName>
    </recommendedName>
</protein>
<accession>A0ABP0PC58</accession>
<organism evidence="1 2">
    <name type="scientific">Durusdinium trenchii</name>
    <dbReference type="NCBI Taxonomy" id="1381693"/>
    <lineage>
        <taxon>Eukaryota</taxon>
        <taxon>Sar</taxon>
        <taxon>Alveolata</taxon>
        <taxon>Dinophyceae</taxon>
        <taxon>Suessiales</taxon>
        <taxon>Symbiodiniaceae</taxon>
        <taxon>Durusdinium</taxon>
    </lineage>
</organism>
<feature type="non-terminal residue" evidence="1">
    <location>
        <position position="701"/>
    </location>
</feature>
<evidence type="ECO:0000313" key="1">
    <source>
        <dbReference type="EMBL" id="CAK9072275.1"/>
    </source>
</evidence>
<keyword evidence="2" id="KW-1185">Reference proteome</keyword>
<proteinExistence type="predicted"/>
<evidence type="ECO:0008006" key="3">
    <source>
        <dbReference type="Google" id="ProtNLM"/>
    </source>
</evidence>